<name>A0A7Z2JJM2_9BURK</name>
<dbReference type="PANTHER" id="PTHR37549">
    <property type="entry name" value="LIPOPROTEIN LPRI"/>
    <property type="match status" value="1"/>
</dbReference>
<dbReference type="OrthoDB" id="5450120at2"/>
<feature type="region of interest" description="Disordered" evidence="1">
    <location>
        <begin position="154"/>
        <end position="177"/>
    </location>
</feature>
<accession>A0A7Z2JJM2</accession>
<keyword evidence="4" id="KW-1185">Reference proteome</keyword>
<dbReference type="PANTHER" id="PTHR37549:SF1">
    <property type="entry name" value="LIPOPROTEIN LPRI"/>
    <property type="match status" value="1"/>
</dbReference>
<sequence length="283" mass="30069">MNRETKIRRAHFFPRGLNVAAIALFASLAGSPFAHAASFHCPHNASASERLVCNDPTLSALDDQLASLYRNAVDASSDTTALEADRVSQWQWRQHNCKDKACVTDWYNRRIAELEGDVKHGKQAAVQRVKDGVVEQHLAPSAQDAVLEMKHIEPAKGQNVTPATADGSKGTTKAAANTAAADASLHLKKMPSGMVADARAKRLAEAHAHHIPAGDVAPSATEAKMASANGAFSKAAGIAPIDTPVAHDKKNAEEKAPEQPSTHSPAKNEAKTDTKEDTSVALK</sequence>
<dbReference type="RefSeq" id="WP_158955896.1">
    <property type="nucleotide sequence ID" value="NZ_CP046915.1"/>
</dbReference>
<evidence type="ECO:0000313" key="3">
    <source>
        <dbReference type="EMBL" id="QGZ65454.1"/>
    </source>
</evidence>
<evidence type="ECO:0008006" key="5">
    <source>
        <dbReference type="Google" id="ProtNLM"/>
    </source>
</evidence>
<reference evidence="3 4" key="1">
    <citation type="submission" date="2019-12" db="EMBL/GenBank/DDBJ databases">
        <title>Paraburkholderia acidiphila 7Q-K02 sp. nov and Paraburkholderia acidisoli DHF22 sp. nov., two strains isolated from forest soil.</title>
        <authorList>
            <person name="Gao Z."/>
            <person name="Qiu L."/>
        </authorList>
    </citation>
    <scope>NUCLEOTIDE SEQUENCE [LARGE SCALE GENOMIC DNA]</scope>
    <source>
        <strain evidence="3 4">DHF22</strain>
    </source>
</reference>
<feature type="chain" id="PRO_5031140783" description="Lysozyme inhibitor LprI N-terminal domain-containing protein" evidence="2">
    <location>
        <begin position="37"/>
        <end position="283"/>
    </location>
</feature>
<dbReference type="EMBL" id="CP046915">
    <property type="protein sequence ID" value="QGZ65454.1"/>
    <property type="molecule type" value="Genomic_DNA"/>
</dbReference>
<evidence type="ECO:0000313" key="4">
    <source>
        <dbReference type="Proteomes" id="UP000433577"/>
    </source>
</evidence>
<evidence type="ECO:0000256" key="1">
    <source>
        <dbReference type="SAM" id="MobiDB-lite"/>
    </source>
</evidence>
<feature type="region of interest" description="Disordered" evidence="1">
    <location>
        <begin position="238"/>
        <end position="283"/>
    </location>
</feature>
<dbReference type="Proteomes" id="UP000433577">
    <property type="component" value="Chromosome 3"/>
</dbReference>
<gene>
    <name evidence="3" type="ORF">FAZ98_27240</name>
</gene>
<dbReference type="KEGG" id="pacs:FAZ98_27240"/>
<dbReference type="GO" id="GO:0005576">
    <property type="term" value="C:extracellular region"/>
    <property type="evidence" value="ECO:0007669"/>
    <property type="project" value="TreeGrafter"/>
</dbReference>
<feature type="compositionally biased region" description="Basic and acidic residues" evidence="1">
    <location>
        <begin position="245"/>
        <end position="257"/>
    </location>
</feature>
<feature type="signal peptide" evidence="2">
    <location>
        <begin position="1"/>
        <end position="36"/>
    </location>
</feature>
<dbReference type="InterPro" id="IPR052755">
    <property type="entry name" value="Lysozyme_Inhibitor_LprI"/>
</dbReference>
<protein>
    <recommendedName>
        <fullName evidence="5">Lysozyme inhibitor LprI N-terminal domain-containing protein</fullName>
    </recommendedName>
</protein>
<proteinExistence type="predicted"/>
<dbReference type="AlphaFoldDB" id="A0A7Z2JJM2"/>
<keyword evidence="2" id="KW-0732">Signal</keyword>
<organism evidence="3 4">
    <name type="scientific">Paraburkholderia acidisoli</name>
    <dbReference type="NCBI Taxonomy" id="2571748"/>
    <lineage>
        <taxon>Bacteria</taxon>
        <taxon>Pseudomonadati</taxon>
        <taxon>Pseudomonadota</taxon>
        <taxon>Betaproteobacteria</taxon>
        <taxon>Burkholderiales</taxon>
        <taxon>Burkholderiaceae</taxon>
        <taxon>Paraburkholderia</taxon>
    </lineage>
</organism>
<evidence type="ECO:0000256" key="2">
    <source>
        <dbReference type="SAM" id="SignalP"/>
    </source>
</evidence>
<feature type="compositionally biased region" description="Basic and acidic residues" evidence="1">
    <location>
        <begin position="266"/>
        <end position="283"/>
    </location>
</feature>